<dbReference type="InterPro" id="IPR001375">
    <property type="entry name" value="Peptidase_S9_cat"/>
</dbReference>
<feature type="domain" description="Peptidase S9 prolyl oligopeptidase catalytic" evidence="4">
    <location>
        <begin position="394"/>
        <end position="600"/>
    </location>
</feature>
<dbReference type="Gene3D" id="2.120.10.30">
    <property type="entry name" value="TolB, C-terminal domain"/>
    <property type="match status" value="2"/>
</dbReference>
<dbReference type="InterPro" id="IPR029058">
    <property type="entry name" value="AB_hydrolase_fold"/>
</dbReference>
<keyword evidence="2" id="KW-0378">Hydrolase</keyword>
<dbReference type="InterPro" id="IPR023302">
    <property type="entry name" value="Pept_S9A_N"/>
</dbReference>
<feature type="domain" description="Peptidase S9A N-terminal" evidence="5">
    <location>
        <begin position="62"/>
        <end position="330"/>
    </location>
</feature>
<evidence type="ECO:0000256" key="1">
    <source>
        <dbReference type="ARBA" id="ARBA00022670"/>
    </source>
</evidence>
<dbReference type="Gene3D" id="3.40.50.1820">
    <property type="entry name" value="alpha/beta hydrolase"/>
    <property type="match status" value="1"/>
</dbReference>
<dbReference type="PANTHER" id="PTHR42776">
    <property type="entry name" value="SERINE PEPTIDASE S9 FAMILY MEMBER"/>
    <property type="match status" value="1"/>
</dbReference>
<dbReference type="Pfam" id="PF00326">
    <property type="entry name" value="Peptidase_S9"/>
    <property type="match status" value="1"/>
</dbReference>
<organism evidence="6 7">
    <name type="scientific">Halorussus aquaticus</name>
    <dbReference type="NCBI Taxonomy" id="2953748"/>
    <lineage>
        <taxon>Archaea</taxon>
        <taxon>Methanobacteriati</taxon>
        <taxon>Methanobacteriota</taxon>
        <taxon>Stenosarchaea group</taxon>
        <taxon>Halobacteria</taxon>
        <taxon>Halobacteriales</taxon>
        <taxon>Haladaptataceae</taxon>
        <taxon>Halorussus</taxon>
    </lineage>
</organism>
<gene>
    <name evidence="6" type="ORF">ACFO9K_08150</name>
</gene>
<dbReference type="InterPro" id="IPR011042">
    <property type="entry name" value="6-blade_b-propeller_TolB-like"/>
</dbReference>
<dbReference type="GeneID" id="73045086"/>
<dbReference type="EMBL" id="JBHSHT010000001">
    <property type="protein sequence ID" value="MFC4824233.1"/>
    <property type="molecule type" value="Genomic_DNA"/>
</dbReference>
<dbReference type="Proteomes" id="UP001595945">
    <property type="component" value="Unassembled WGS sequence"/>
</dbReference>
<dbReference type="SUPFAM" id="SSF82171">
    <property type="entry name" value="DPP6 N-terminal domain-like"/>
    <property type="match status" value="1"/>
</dbReference>
<keyword evidence="1" id="KW-0645">Protease</keyword>
<dbReference type="PRINTS" id="PR00862">
    <property type="entry name" value="PROLIGOPTASE"/>
</dbReference>
<dbReference type="GO" id="GO:0008236">
    <property type="term" value="F:serine-type peptidase activity"/>
    <property type="evidence" value="ECO:0007669"/>
    <property type="project" value="UniProtKB-KW"/>
</dbReference>
<reference evidence="6 7" key="1">
    <citation type="journal article" date="2019" name="Int. J. Syst. Evol. Microbiol.">
        <title>The Global Catalogue of Microorganisms (GCM) 10K type strain sequencing project: providing services to taxonomists for standard genome sequencing and annotation.</title>
        <authorList>
            <consortium name="The Broad Institute Genomics Platform"/>
            <consortium name="The Broad Institute Genome Sequencing Center for Infectious Disease"/>
            <person name="Wu L."/>
            <person name="Ma J."/>
        </authorList>
    </citation>
    <scope>NUCLEOTIDE SEQUENCE [LARGE SCALE GENOMIC DNA]</scope>
    <source>
        <strain evidence="6 7">XZYJ18</strain>
    </source>
</reference>
<dbReference type="Pfam" id="PF02897">
    <property type="entry name" value="Peptidase_S9_N"/>
    <property type="match status" value="1"/>
</dbReference>
<dbReference type="GO" id="GO:0006508">
    <property type="term" value="P:proteolysis"/>
    <property type="evidence" value="ECO:0007669"/>
    <property type="project" value="UniProtKB-KW"/>
</dbReference>
<evidence type="ECO:0000313" key="6">
    <source>
        <dbReference type="EMBL" id="MFC4824233.1"/>
    </source>
</evidence>
<evidence type="ECO:0000313" key="7">
    <source>
        <dbReference type="Proteomes" id="UP001595945"/>
    </source>
</evidence>
<evidence type="ECO:0000256" key="3">
    <source>
        <dbReference type="ARBA" id="ARBA00022825"/>
    </source>
</evidence>
<dbReference type="AlphaFoldDB" id="A0ABD5Q0W7"/>
<dbReference type="PANTHER" id="PTHR42776:SF27">
    <property type="entry name" value="DIPEPTIDYL PEPTIDASE FAMILY MEMBER 6"/>
    <property type="match status" value="1"/>
</dbReference>
<proteinExistence type="predicted"/>
<evidence type="ECO:0000256" key="2">
    <source>
        <dbReference type="ARBA" id="ARBA00022801"/>
    </source>
</evidence>
<keyword evidence="3" id="KW-0720">Serine protease</keyword>
<dbReference type="InterPro" id="IPR002470">
    <property type="entry name" value="Peptidase_S9A"/>
</dbReference>
<evidence type="ECO:0000259" key="5">
    <source>
        <dbReference type="Pfam" id="PF02897"/>
    </source>
</evidence>
<comment type="caution">
    <text evidence="6">The sequence shown here is derived from an EMBL/GenBank/DDBJ whole genome shotgun (WGS) entry which is preliminary data.</text>
</comment>
<dbReference type="SUPFAM" id="SSF53474">
    <property type="entry name" value="alpha/beta-Hydrolases"/>
    <property type="match status" value="1"/>
</dbReference>
<accession>A0ABD5Q0W7</accession>
<evidence type="ECO:0000259" key="4">
    <source>
        <dbReference type="Pfam" id="PF00326"/>
    </source>
</evidence>
<sequence length="601" mass="66791">MQTYDFERYLNVRSANTPSFGPDGERLSFLMDTTGVPQVWRLDAPREWPRQLTFEEEAVSFASWSPERDELIFGMDQGGDERTQLFRLDGDGETITPLTDVPDAIHYWGGWNSDGSRFAFSSNRRDESVFDVYVQGRDERGDDAEMVYEGDGWLSAVGWSPDDESLAVLESHSSFDQDLYVLDVETGDRDHLTPHEGNVRYGSVNWSPDGDALYLTTDEGADTTYFARLDLETGAVETVAEGGDWNVDSVTVDEDTGRFVFGRNVDGYTELTVGELTGETEYREFPTPDLPSCVAGGPSFDDEAERFALTVTASTGNTNVHVVDVETGETERWTDAATAGLPKSSFVEPELVRYETFDGREIPAFFSVPNDAEDGATPVIVDIHGGPESQRRPSFHPVKQYFLNRGYAYFEPNVRGSAGYGKAYTHLDDVEKRMDSVADIEAGVQWLRDRPEIDPDRVVAMGGSYGGFMVLAALTEYPDLWAAGVDIVGIANFVTFLENTGDWRREHREAEYGSLEDDREFLESISPSNKAENIAAPLMVLHGANDPRVPVGEAEQIADVVAEQGVPVEKLIFDDEGHGFSKLENRIEAYTSVAEFLDEHV</sequence>
<keyword evidence="7" id="KW-1185">Reference proteome</keyword>
<protein>
    <submittedName>
        <fullName evidence="6">S9 family peptidase</fullName>
    </submittedName>
</protein>
<name>A0ABD5Q0W7_9EURY</name>
<dbReference type="RefSeq" id="WP_254266701.1">
    <property type="nucleotide sequence ID" value="NZ_CP100400.1"/>
</dbReference>